<accession>A0ABP1DTI9</accession>
<feature type="compositionally biased region" description="Low complexity" evidence="5">
    <location>
        <begin position="120"/>
        <end position="130"/>
    </location>
</feature>
<keyword evidence="2" id="KW-0689">Ribosomal protein</keyword>
<evidence type="ECO:0000256" key="4">
    <source>
        <dbReference type="ARBA" id="ARBA00035265"/>
    </source>
</evidence>
<comment type="similarity">
    <text evidence="1">Belongs to the bacterial ribosomal protein bL28 family.</text>
</comment>
<keyword evidence="7" id="KW-1185">Reference proteome</keyword>
<gene>
    <name evidence="6" type="ORF">GFSPODELE1_LOCUS7745</name>
</gene>
<dbReference type="PANTHER" id="PTHR13528">
    <property type="entry name" value="39S RIBOSOMAL PROTEIN L28, MITOCHONDRIAL"/>
    <property type="match status" value="1"/>
</dbReference>
<evidence type="ECO:0000313" key="7">
    <source>
        <dbReference type="Proteomes" id="UP001497453"/>
    </source>
</evidence>
<organism evidence="6 7">
    <name type="scientific">Somion occarium</name>
    <dbReference type="NCBI Taxonomy" id="3059160"/>
    <lineage>
        <taxon>Eukaryota</taxon>
        <taxon>Fungi</taxon>
        <taxon>Dikarya</taxon>
        <taxon>Basidiomycota</taxon>
        <taxon>Agaricomycotina</taxon>
        <taxon>Agaricomycetes</taxon>
        <taxon>Polyporales</taxon>
        <taxon>Cerrenaceae</taxon>
        <taxon>Somion</taxon>
    </lineage>
</organism>
<dbReference type="InterPro" id="IPR034704">
    <property type="entry name" value="Ribosomal_bL28/bL31-like_sf"/>
</dbReference>
<feature type="region of interest" description="Disordered" evidence="5">
    <location>
        <begin position="110"/>
        <end position="147"/>
    </location>
</feature>
<evidence type="ECO:0000256" key="3">
    <source>
        <dbReference type="ARBA" id="ARBA00023274"/>
    </source>
</evidence>
<proteinExistence type="inferred from homology"/>
<evidence type="ECO:0000256" key="1">
    <source>
        <dbReference type="ARBA" id="ARBA00008760"/>
    </source>
</evidence>
<dbReference type="Gene3D" id="2.30.170.40">
    <property type="entry name" value="Ribosomal protein L28/L24"/>
    <property type="match status" value="1"/>
</dbReference>
<dbReference type="Proteomes" id="UP001497453">
    <property type="component" value="Chromosome 5"/>
</dbReference>
<dbReference type="NCBIfam" id="TIGR00009">
    <property type="entry name" value="L28"/>
    <property type="match status" value="1"/>
</dbReference>
<evidence type="ECO:0000256" key="2">
    <source>
        <dbReference type="ARBA" id="ARBA00022980"/>
    </source>
</evidence>
<dbReference type="PANTHER" id="PTHR13528:SF2">
    <property type="entry name" value="LARGE RIBOSOMAL SUBUNIT PROTEIN BL28M"/>
    <property type="match status" value="1"/>
</dbReference>
<evidence type="ECO:0000256" key="5">
    <source>
        <dbReference type="SAM" id="MobiDB-lite"/>
    </source>
</evidence>
<dbReference type="InterPro" id="IPR001383">
    <property type="entry name" value="Ribosomal_bL28_bact-type"/>
</dbReference>
<dbReference type="InterPro" id="IPR026569">
    <property type="entry name" value="Ribosomal_bL28"/>
</dbReference>
<reference evidence="7" key="1">
    <citation type="submission" date="2024-04" db="EMBL/GenBank/DDBJ databases">
        <authorList>
            <person name="Shaw F."/>
            <person name="Minotto A."/>
        </authorList>
    </citation>
    <scope>NUCLEOTIDE SEQUENCE [LARGE SCALE GENOMIC DNA]</scope>
</reference>
<protein>
    <recommendedName>
        <fullName evidence="4">Large ribosomal subunit protein bL28c</fullName>
    </recommendedName>
</protein>
<dbReference type="EMBL" id="OZ037948">
    <property type="protein sequence ID" value="CAL1710294.1"/>
    <property type="molecule type" value="Genomic_DNA"/>
</dbReference>
<name>A0ABP1DTI9_9APHY</name>
<evidence type="ECO:0000313" key="6">
    <source>
        <dbReference type="EMBL" id="CAL1710294.1"/>
    </source>
</evidence>
<sequence length="147" mass="16381">MFSSLPLFNLVSSPFKRSQLGLFHGKSKQYGNNVPFSKHKTRRSWLPNVHSKRFFSETMQEFIKVKVSTKALKTINKYGGSIDQYVLKTKPELLGHEGMRIRVMVRDKQIEKEGQGQGQGSSSPGSTQSVVPPPSTLADTITAALMP</sequence>
<keyword evidence="3" id="KW-0687">Ribonucleoprotein</keyword>
<dbReference type="Pfam" id="PF00830">
    <property type="entry name" value="Ribosomal_L28"/>
    <property type="match status" value="1"/>
</dbReference>
<dbReference type="HAMAP" id="MF_00373">
    <property type="entry name" value="Ribosomal_bL28"/>
    <property type="match status" value="1"/>
</dbReference>
<dbReference type="InterPro" id="IPR037147">
    <property type="entry name" value="Ribosomal_bL28_sf"/>
</dbReference>
<dbReference type="SUPFAM" id="SSF143800">
    <property type="entry name" value="L28p-like"/>
    <property type="match status" value="1"/>
</dbReference>